<reference evidence="2 3" key="1">
    <citation type="journal article" date="2019" name="Nat. Ecol. Evol.">
        <title>Megaphylogeny resolves global patterns of mushroom evolution.</title>
        <authorList>
            <person name="Varga T."/>
            <person name="Krizsan K."/>
            <person name="Foldi C."/>
            <person name="Dima B."/>
            <person name="Sanchez-Garcia M."/>
            <person name="Sanchez-Ramirez S."/>
            <person name="Szollosi G.J."/>
            <person name="Szarkandi J.G."/>
            <person name="Papp V."/>
            <person name="Albert L."/>
            <person name="Andreopoulos W."/>
            <person name="Angelini C."/>
            <person name="Antonin V."/>
            <person name="Barry K.W."/>
            <person name="Bougher N.L."/>
            <person name="Buchanan P."/>
            <person name="Buyck B."/>
            <person name="Bense V."/>
            <person name="Catcheside P."/>
            <person name="Chovatia M."/>
            <person name="Cooper J."/>
            <person name="Damon W."/>
            <person name="Desjardin D."/>
            <person name="Finy P."/>
            <person name="Geml J."/>
            <person name="Haridas S."/>
            <person name="Hughes K."/>
            <person name="Justo A."/>
            <person name="Karasinski D."/>
            <person name="Kautmanova I."/>
            <person name="Kiss B."/>
            <person name="Kocsube S."/>
            <person name="Kotiranta H."/>
            <person name="LaButti K.M."/>
            <person name="Lechner B.E."/>
            <person name="Liimatainen K."/>
            <person name="Lipzen A."/>
            <person name="Lukacs Z."/>
            <person name="Mihaltcheva S."/>
            <person name="Morgado L.N."/>
            <person name="Niskanen T."/>
            <person name="Noordeloos M.E."/>
            <person name="Ohm R.A."/>
            <person name="Ortiz-Santana B."/>
            <person name="Ovrebo C."/>
            <person name="Racz N."/>
            <person name="Riley R."/>
            <person name="Savchenko A."/>
            <person name="Shiryaev A."/>
            <person name="Soop K."/>
            <person name="Spirin V."/>
            <person name="Szebenyi C."/>
            <person name="Tomsovsky M."/>
            <person name="Tulloss R.E."/>
            <person name="Uehling J."/>
            <person name="Grigoriev I.V."/>
            <person name="Vagvolgyi C."/>
            <person name="Papp T."/>
            <person name="Martin F.M."/>
            <person name="Miettinen O."/>
            <person name="Hibbett D.S."/>
            <person name="Nagy L.G."/>
        </authorList>
    </citation>
    <scope>NUCLEOTIDE SEQUENCE [LARGE SCALE GENOMIC DNA]</scope>
    <source>
        <strain evidence="2 3">HHB13444</strain>
    </source>
</reference>
<name>A0A5C3PE55_9APHY</name>
<dbReference type="InParanoid" id="A0A5C3PE55"/>
<dbReference type="Proteomes" id="UP000308197">
    <property type="component" value="Unassembled WGS sequence"/>
</dbReference>
<dbReference type="EMBL" id="ML211159">
    <property type="protein sequence ID" value="TFK87307.1"/>
    <property type="molecule type" value="Genomic_DNA"/>
</dbReference>
<accession>A0A5C3PE55</accession>
<dbReference type="AlphaFoldDB" id="A0A5C3PE55"/>
<gene>
    <name evidence="2" type="ORF">K466DRAFT_116418</name>
</gene>
<feature type="region of interest" description="Disordered" evidence="1">
    <location>
        <begin position="194"/>
        <end position="216"/>
    </location>
</feature>
<protein>
    <submittedName>
        <fullName evidence="2">Uncharacterized protein</fullName>
    </submittedName>
</protein>
<evidence type="ECO:0000256" key="1">
    <source>
        <dbReference type="SAM" id="MobiDB-lite"/>
    </source>
</evidence>
<evidence type="ECO:0000313" key="2">
    <source>
        <dbReference type="EMBL" id="TFK87307.1"/>
    </source>
</evidence>
<proteinExistence type="predicted"/>
<organism evidence="2 3">
    <name type="scientific">Polyporus arcularius HHB13444</name>
    <dbReference type="NCBI Taxonomy" id="1314778"/>
    <lineage>
        <taxon>Eukaryota</taxon>
        <taxon>Fungi</taxon>
        <taxon>Dikarya</taxon>
        <taxon>Basidiomycota</taxon>
        <taxon>Agaricomycotina</taxon>
        <taxon>Agaricomycetes</taxon>
        <taxon>Polyporales</taxon>
        <taxon>Polyporaceae</taxon>
        <taxon>Polyporus</taxon>
    </lineage>
</organism>
<keyword evidence="3" id="KW-1185">Reference proteome</keyword>
<evidence type="ECO:0000313" key="3">
    <source>
        <dbReference type="Proteomes" id="UP000308197"/>
    </source>
</evidence>
<sequence length="241" mass="26922">MYEYCSRFRARSRNSPSRQATDPLVISWRERLYSDLRPRAHGPQTDDRTWLQVPASVLRSIHLCSARGKIRARGAGRPRRGSWQSVSLVRRDLSILHLPRQGSKARCLQAPSPTMSVASAHVLKLSLKSFEAEALAVVTENRNSLILGVRQVFALAIYGVNPPKLPNGWDLRPTRPTHDTSALFSTNTLRAPKGTQASLRIRESPRRPLPQSAGSSLAQPWHINVDLQLRPSTELCASRQA</sequence>